<dbReference type="AlphaFoldDB" id="A0A853DDM1"/>
<comment type="catalytic activity">
    <reaction evidence="11">
        <text>[L-4-(L-arginin-2-N-yl)aspartate](n)-L-aspartate + L-arginine + ATP = [L-4-(L-arginin-2-N-yl)aspartate](n+1) + ADP + phosphate + H(+)</text>
        <dbReference type="Rhea" id="RHEA:23888"/>
        <dbReference type="Rhea" id="RHEA-COMP:13732"/>
        <dbReference type="Rhea" id="RHEA-COMP:13733"/>
        <dbReference type="ChEBI" id="CHEBI:15378"/>
        <dbReference type="ChEBI" id="CHEBI:30616"/>
        <dbReference type="ChEBI" id="CHEBI:32682"/>
        <dbReference type="ChEBI" id="CHEBI:43474"/>
        <dbReference type="ChEBI" id="CHEBI:137986"/>
        <dbReference type="ChEBI" id="CHEBI:137990"/>
        <dbReference type="ChEBI" id="CHEBI:456216"/>
        <dbReference type="EC" id="6.3.2.30"/>
    </reaction>
</comment>
<evidence type="ECO:0000256" key="2">
    <source>
        <dbReference type="ARBA" id="ARBA00009060"/>
    </source>
</evidence>
<keyword evidence="7 16" id="KW-0436">Ligase</keyword>
<evidence type="ECO:0000256" key="12">
    <source>
        <dbReference type="ARBA" id="ARBA00048425"/>
    </source>
</evidence>
<evidence type="ECO:0000256" key="14">
    <source>
        <dbReference type="SAM" id="MobiDB-lite"/>
    </source>
</evidence>
<comment type="caution">
    <text evidence="16">The sequence shown here is derived from an EMBL/GenBank/DDBJ whole genome shotgun (WGS) entry which is preliminary data.</text>
</comment>
<evidence type="ECO:0000256" key="8">
    <source>
        <dbReference type="ARBA" id="ARBA00022741"/>
    </source>
</evidence>
<feature type="region of interest" description="Disordered" evidence="14">
    <location>
        <begin position="906"/>
        <end position="928"/>
    </location>
</feature>
<evidence type="ECO:0000256" key="6">
    <source>
        <dbReference type="ARBA" id="ARBA00022036"/>
    </source>
</evidence>
<organism evidence="16 17">
    <name type="scientific">Allobranchiibius huperziae</name>
    <dbReference type="NCBI Taxonomy" id="1874116"/>
    <lineage>
        <taxon>Bacteria</taxon>
        <taxon>Bacillati</taxon>
        <taxon>Actinomycetota</taxon>
        <taxon>Actinomycetes</taxon>
        <taxon>Micrococcales</taxon>
        <taxon>Dermacoccaceae</taxon>
        <taxon>Allobranchiibius</taxon>
    </lineage>
</organism>
<name>A0A853DDM1_9MICO</name>
<comment type="similarity">
    <text evidence="2">In the C-terminal section; belongs to the MurCDEF family.</text>
</comment>
<dbReference type="InterPro" id="IPR044019">
    <property type="entry name" value="Cyanophycin_syn_N"/>
</dbReference>
<dbReference type="GO" id="GO:0071161">
    <property type="term" value="F:cyanophycin synthetase activity (L-arginine-adding)"/>
    <property type="evidence" value="ECO:0007669"/>
    <property type="project" value="UniProtKB-EC"/>
</dbReference>
<feature type="region of interest" description="Disordered" evidence="14">
    <location>
        <begin position="934"/>
        <end position="953"/>
    </location>
</feature>
<dbReference type="GO" id="GO:0004326">
    <property type="term" value="F:tetrahydrofolylpolyglutamate synthase activity"/>
    <property type="evidence" value="ECO:0007669"/>
    <property type="project" value="InterPro"/>
</dbReference>
<dbReference type="SUPFAM" id="SSF53623">
    <property type="entry name" value="MurD-like peptide ligases, catalytic domain"/>
    <property type="match status" value="1"/>
</dbReference>
<evidence type="ECO:0000256" key="1">
    <source>
        <dbReference type="ARBA" id="ARBA00003184"/>
    </source>
</evidence>
<dbReference type="PANTHER" id="PTHR23135">
    <property type="entry name" value="MUR LIGASE FAMILY MEMBER"/>
    <property type="match status" value="1"/>
</dbReference>
<proteinExistence type="inferred from homology"/>
<gene>
    <name evidence="16" type="ORF">HNR15_001690</name>
</gene>
<evidence type="ECO:0000256" key="13">
    <source>
        <dbReference type="PROSITE-ProRule" id="PRU00409"/>
    </source>
</evidence>
<keyword evidence="9 13" id="KW-0067">ATP-binding</keyword>
<dbReference type="InterPro" id="IPR018109">
    <property type="entry name" value="Folylpolyglutamate_synth_CS"/>
</dbReference>
<dbReference type="Pfam" id="PF02786">
    <property type="entry name" value="CPSase_L_D2"/>
    <property type="match status" value="1"/>
</dbReference>
<dbReference type="PANTHER" id="PTHR23135:SF18">
    <property type="entry name" value="CYANOPHYCIN SYNTHETASE"/>
    <property type="match status" value="1"/>
</dbReference>
<dbReference type="Pfam" id="PF08245">
    <property type="entry name" value="Mur_ligase_M"/>
    <property type="match status" value="1"/>
</dbReference>
<keyword evidence="8 13" id="KW-0547">Nucleotide-binding</keyword>
<dbReference type="SUPFAM" id="SSF53244">
    <property type="entry name" value="MurD-like peptide ligases, peptide-binding domain"/>
    <property type="match status" value="1"/>
</dbReference>
<dbReference type="Gene3D" id="3.40.1190.10">
    <property type="entry name" value="Mur-like, catalytic domain"/>
    <property type="match status" value="1"/>
</dbReference>
<dbReference type="InterPro" id="IPR011810">
    <property type="entry name" value="Cya_phycin_syn"/>
</dbReference>
<protein>
    <recommendedName>
        <fullName evidence="6">Cyanophycin synthetase</fullName>
        <ecNumber evidence="5">6.3.2.29</ecNumber>
        <ecNumber evidence="4">6.3.2.30</ecNumber>
    </recommendedName>
    <alternativeName>
        <fullName evidence="10">Cyanophycin synthase</fullName>
    </alternativeName>
</protein>
<evidence type="ECO:0000313" key="17">
    <source>
        <dbReference type="Proteomes" id="UP000571817"/>
    </source>
</evidence>
<evidence type="ECO:0000256" key="10">
    <source>
        <dbReference type="ARBA" id="ARBA00031353"/>
    </source>
</evidence>
<dbReference type="InterPro" id="IPR011761">
    <property type="entry name" value="ATP-grasp"/>
</dbReference>
<dbReference type="GO" id="GO:0071160">
    <property type="term" value="F:cyanophycin synthetase activity (L-aspartate-adding)"/>
    <property type="evidence" value="ECO:0007669"/>
    <property type="project" value="UniProtKB-EC"/>
</dbReference>
<evidence type="ECO:0000256" key="9">
    <source>
        <dbReference type="ARBA" id="ARBA00022840"/>
    </source>
</evidence>
<comment type="function">
    <text evidence="1">Catalyzes the ATP-dependent polymerization of arginine and aspartate to multi-L-arginyl-poly-L-aspartic acid (cyanophycin; a water-insoluble reserve polymer).</text>
</comment>
<dbReference type="Gene3D" id="3.90.190.20">
    <property type="entry name" value="Mur ligase, C-terminal domain"/>
    <property type="match status" value="1"/>
</dbReference>
<dbReference type="EMBL" id="JACCFW010000001">
    <property type="protein sequence ID" value="NYJ74727.1"/>
    <property type="molecule type" value="Genomic_DNA"/>
</dbReference>
<dbReference type="PROSITE" id="PS01011">
    <property type="entry name" value="FOLYLPOLYGLU_SYNT_1"/>
    <property type="match status" value="1"/>
</dbReference>
<dbReference type="NCBIfam" id="NF010623">
    <property type="entry name" value="PRK14016.1"/>
    <property type="match status" value="1"/>
</dbReference>
<dbReference type="InterPro" id="IPR013221">
    <property type="entry name" value="Mur_ligase_cen"/>
</dbReference>
<evidence type="ECO:0000313" key="16">
    <source>
        <dbReference type="EMBL" id="NYJ74727.1"/>
    </source>
</evidence>
<dbReference type="PROSITE" id="PS50975">
    <property type="entry name" value="ATP_GRASP"/>
    <property type="match status" value="1"/>
</dbReference>
<evidence type="ECO:0000256" key="5">
    <source>
        <dbReference type="ARBA" id="ARBA00013005"/>
    </source>
</evidence>
<keyword evidence="17" id="KW-1185">Reference proteome</keyword>
<dbReference type="CDD" id="cd01983">
    <property type="entry name" value="SIMIBI"/>
    <property type="match status" value="1"/>
</dbReference>
<dbReference type="Proteomes" id="UP000571817">
    <property type="component" value="Unassembled WGS sequence"/>
</dbReference>
<evidence type="ECO:0000256" key="3">
    <source>
        <dbReference type="ARBA" id="ARBA00011738"/>
    </source>
</evidence>
<dbReference type="GO" id="GO:0046872">
    <property type="term" value="F:metal ion binding"/>
    <property type="evidence" value="ECO:0007669"/>
    <property type="project" value="InterPro"/>
</dbReference>
<dbReference type="InterPro" id="IPR036565">
    <property type="entry name" value="Mur-like_cat_sf"/>
</dbReference>
<evidence type="ECO:0000256" key="7">
    <source>
        <dbReference type="ARBA" id="ARBA00022598"/>
    </source>
</evidence>
<comment type="subunit">
    <text evidence="3">Homodimer.</text>
</comment>
<evidence type="ECO:0000256" key="11">
    <source>
        <dbReference type="ARBA" id="ARBA00048094"/>
    </source>
</evidence>
<reference evidence="16 17" key="1">
    <citation type="submission" date="2020-07" db="EMBL/GenBank/DDBJ databases">
        <title>Sequencing the genomes of 1000 actinobacteria strains.</title>
        <authorList>
            <person name="Klenk H.-P."/>
        </authorList>
    </citation>
    <scope>NUCLEOTIDE SEQUENCE [LARGE SCALE GENOMIC DNA]</scope>
    <source>
        <strain evidence="16 17">DSM 29531</strain>
    </source>
</reference>
<dbReference type="Pfam" id="PF18921">
    <property type="entry name" value="Cyanophycin_syn"/>
    <property type="match status" value="1"/>
</dbReference>
<dbReference type="NCBIfam" id="TIGR02068">
    <property type="entry name" value="cya_phycin_syn"/>
    <property type="match status" value="1"/>
</dbReference>
<dbReference type="SUPFAM" id="SSF56059">
    <property type="entry name" value="Glutathione synthetase ATP-binding domain-like"/>
    <property type="match status" value="1"/>
</dbReference>
<sequence>MPIDRPVPTGPAAPDLQIVSTRVYRGPNVWSYDKAVHLVVDLGVLEGYPSDTLPGFTDALLQLLPGLDGHTCSRGHRGGFIERLREGTWLGHVAEHVALQLQQQAGHDLRRGKTRADRSVPGRYNVIYGYLDERVALAAGRLAVRLVNHLVRAEPGFDFALEFDAFLASSARMAFGPSTAAIIEEATSRDIPWTRLNQASLVQLGQGVHAQRIRATMTSRTSALAVDIAGDKSLTTTLLGSAGLPVPKAESVRSAEAAAEAATSIGFPVVVKPLDGNHGRGVCLDLRSEADVLAAFPIAQGQSKRGVVQVESHITGKDYRCLIIGGRMAAIAERVPAHVIGDGEHTVGELVEITNADPRRGVGHEKVLTRIAVDDAARELVKSQGYEWDSIPPAEQMVKLALTGNMSTGGISVDRTFDAHPDNIEIAEEAAQLIGLDVAGIDFICPDITAPVRETGGAICEVNAAPGFRMHTHPTVGEPQFIGKPVVDLLFPPGAPSRVPIVAVTGTNGKTTTSRMLAHIMKGLGHKVGMTSTDGIVIDERLVIRADASGPRSARMVLSNPRVDFAVFEVARGGILREGLGYDRNDIAVVTNIAADHLGMRGIDTLEQLATVKSVVVEAVPRDGFAVLNADDPHVRAMRRKCSGTIVWFSMEPPGSEIREFVEERCRRGARAVVLEPSDRGEMIVLRQGRRRMPLAWTHLLPSTFGGTARMNVANALAAAGAAFAAGAPLHDIRQGLRTYTTSYYLSPGRLNRLEVNSAEVFVDYCHNPPGMERLGEFVEGYVEQRQKSLDHRISRIGMIGAAGDRRDEDIEALGHIAAEHFDVMVVREDANLRRRAPGEAAALVVRGAQRAMDAGARCRQIATVVDEIAAVRHSVHLANPGDLVMLCVDQHAAVLAELEDFTHEAAAGSRTDGDQPGDPDLDPQQLVDEAQTSYAQEAAARREAIEPPLPTL</sequence>
<dbReference type="EC" id="6.3.2.30" evidence="4"/>
<dbReference type="Gene3D" id="3.30.1490.20">
    <property type="entry name" value="ATP-grasp fold, A domain"/>
    <property type="match status" value="1"/>
</dbReference>
<dbReference type="EC" id="6.3.2.29" evidence="5"/>
<evidence type="ECO:0000259" key="15">
    <source>
        <dbReference type="PROSITE" id="PS50975"/>
    </source>
</evidence>
<comment type="catalytic activity">
    <reaction evidence="12">
        <text>[L-4-(L-arginin-2-N-yl)aspartate](n) + L-aspartate + ATP = [L-4-(L-arginin-2-N-yl)aspartate](n)-L-aspartate + ADP + phosphate + H(+)</text>
        <dbReference type="Rhea" id="RHEA:13277"/>
        <dbReference type="Rhea" id="RHEA-COMP:13728"/>
        <dbReference type="Rhea" id="RHEA-COMP:13733"/>
        <dbReference type="ChEBI" id="CHEBI:15378"/>
        <dbReference type="ChEBI" id="CHEBI:29991"/>
        <dbReference type="ChEBI" id="CHEBI:30616"/>
        <dbReference type="ChEBI" id="CHEBI:43474"/>
        <dbReference type="ChEBI" id="CHEBI:137986"/>
        <dbReference type="ChEBI" id="CHEBI:137990"/>
        <dbReference type="ChEBI" id="CHEBI:456216"/>
        <dbReference type="EC" id="6.3.2.29"/>
    </reaction>
</comment>
<dbReference type="RefSeq" id="WP_179480836.1">
    <property type="nucleotide sequence ID" value="NZ_JACCFW010000001.1"/>
</dbReference>
<dbReference type="InterPro" id="IPR004101">
    <property type="entry name" value="Mur_ligase_C"/>
</dbReference>
<dbReference type="InterPro" id="IPR036615">
    <property type="entry name" value="Mur_ligase_C_dom_sf"/>
</dbReference>
<dbReference type="GO" id="GO:0005524">
    <property type="term" value="F:ATP binding"/>
    <property type="evidence" value="ECO:0007669"/>
    <property type="project" value="UniProtKB-UniRule"/>
</dbReference>
<dbReference type="InterPro" id="IPR005479">
    <property type="entry name" value="CPAse_ATP-bd"/>
</dbReference>
<evidence type="ECO:0000256" key="4">
    <source>
        <dbReference type="ARBA" id="ARBA00012968"/>
    </source>
</evidence>
<accession>A0A853DDM1</accession>
<dbReference type="InterPro" id="IPR013815">
    <property type="entry name" value="ATP_grasp_subdomain_1"/>
</dbReference>
<feature type="domain" description="ATP-grasp" evidence="15">
    <location>
        <begin position="236"/>
        <end position="495"/>
    </location>
</feature>
<dbReference type="Pfam" id="PF02875">
    <property type="entry name" value="Mur_ligase_C"/>
    <property type="match status" value="1"/>
</dbReference>
<dbReference type="Gene3D" id="3.30.470.20">
    <property type="entry name" value="ATP-grasp fold, B domain"/>
    <property type="match status" value="1"/>
</dbReference>